<accession>A0A2C9EL04</accession>
<protein>
    <submittedName>
        <fullName evidence="1">Uncharacterized protein</fullName>
    </submittedName>
</protein>
<evidence type="ECO:0000313" key="2">
    <source>
        <dbReference type="Proteomes" id="UP000013940"/>
    </source>
</evidence>
<name>A0A2C9EL04_PSEPH</name>
<sequence>MRCAVGPGPTAPSAFCTQGRRQAHLIGAFVQCFPGSTGCTACLENPPMIAR</sequence>
<reference evidence="2" key="1">
    <citation type="journal article" date="2014" name="Genome Announc.">
        <title>Full-genome sequence of the plant growth-promoting bacterium Pseudomonas protegens CHA0.</title>
        <authorList>
            <person name="Jousset A."/>
            <person name="Schuldes J."/>
            <person name="Keel C."/>
            <person name="Maurhofer M."/>
            <person name="Daniel R."/>
            <person name="Scheu S."/>
            <person name="Thuermer A."/>
        </authorList>
    </citation>
    <scope>NUCLEOTIDE SEQUENCE [LARGE SCALE GENOMIC DNA]</scope>
    <source>
        <strain evidence="2">DSM 19095 / LMG 27888 / CFBP 6595 / CHA0</strain>
    </source>
</reference>
<dbReference type="AlphaFoldDB" id="A0A2C9EL04"/>
<dbReference type="Proteomes" id="UP000013940">
    <property type="component" value="Chromosome"/>
</dbReference>
<gene>
    <name evidence="1" type="ORF">PFLCHA0_c24670</name>
</gene>
<proteinExistence type="predicted"/>
<organism evidence="1 2">
    <name type="scientific">Pseudomonas protegens (strain DSM 19095 / LMG 27888 / CFBP 6595 / CHA0)</name>
    <dbReference type="NCBI Taxonomy" id="1124983"/>
    <lineage>
        <taxon>Bacteria</taxon>
        <taxon>Pseudomonadati</taxon>
        <taxon>Pseudomonadota</taxon>
        <taxon>Gammaproteobacteria</taxon>
        <taxon>Pseudomonadales</taxon>
        <taxon>Pseudomonadaceae</taxon>
        <taxon>Pseudomonas</taxon>
    </lineage>
</organism>
<evidence type="ECO:0000313" key="1">
    <source>
        <dbReference type="EMBL" id="AGL84238.1"/>
    </source>
</evidence>
<dbReference type="KEGG" id="pprc:PFLCHA0_c24670"/>
<dbReference type="EMBL" id="CP003190">
    <property type="protein sequence ID" value="AGL84238.1"/>
    <property type="molecule type" value="Genomic_DNA"/>
</dbReference>
<dbReference type="HOGENOM" id="CLU_3102781_0_0_6"/>